<feature type="compositionally biased region" description="Low complexity" evidence="7">
    <location>
        <begin position="430"/>
        <end position="442"/>
    </location>
</feature>
<dbReference type="SUPFAM" id="SSF81606">
    <property type="entry name" value="PP2C-like"/>
    <property type="match status" value="1"/>
</dbReference>
<dbReference type="SUPFAM" id="SSF47031">
    <property type="entry name" value="Second domain of FERM"/>
    <property type="match status" value="1"/>
</dbReference>
<dbReference type="InterPro" id="IPR019748">
    <property type="entry name" value="FERM_central"/>
</dbReference>
<keyword evidence="5 6" id="KW-0904">Protein phosphatase</keyword>
<evidence type="ECO:0000256" key="1">
    <source>
        <dbReference type="ARBA" id="ARBA00022614"/>
    </source>
</evidence>
<dbReference type="OrthoDB" id="676979at2759"/>
<dbReference type="InterPro" id="IPR035963">
    <property type="entry name" value="FERM_2"/>
</dbReference>
<evidence type="ECO:0000256" key="6">
    <source>
        <dbReference type="RuleBase" id="RU003465"/>
    </source>
</evidence>
<dbReference type="PANTHER" id="PTHR48051:SF43">
    <property type="entry name" value="PH DOMAIN AND LEUCINE RICH REPEAT PROTEIN PHOSPHATASE 1"/>
    <property type="match status" value="1"/>
</dbReference>
<evidence type="ECO:0000313" key="10">
    <source>
        <dbReference type="Proteomes" id="UP000054408"/>
    </source>
</evidence>
<dbReference type="GeneID" id="25568046"/>
<dbReference type="RefSeq" id="XP_013754175.1">
    <property type="nucleotide sequence ID" value="XM_013898721.1"/>
</dbReference>
<organism evidence="9 10">
    <name type="scientific">Thecamonas trahens ATCC 50062</name>
    <dbReference type="NCBI Taxonomy" id="461836"/>
    <lineage>
        <taxon>Eukaryota</taxon>
        <taxon>Apusozoa</taxon>
        <taxon>Apusomonadida</taxon>
        <taxon>Apusomonadidae</taxon>
        <taxon>Thecamonas</taxon>
    </lineage>
</organism>
<dbReference type="eggNOG" id="KOG0698">
    <property type="taxonomic scope" value="Eukaryota"/>
</dbReference>
<sequence length="1286" mass="135155">MNGGNGSGVPRFVRVLLVDGTAKSLALGPATTVGALLAALAEKIALPVAAAVTDASAAGEDAEGEAAAAAGEAPGAGGHVADGPFTLWALDDDGSELGRERLALPLPADLVLAKLLEVWPMLADAAAVRSRSGDSATAMAVPVLSVPVLRLSRSPLAPGKLWHSQDARVVDAAYREAVALVLSSAVAVPSSMAVALAGMHAHVAYGDFNSAVHLPGFFGAGVDSMVPAAVVSGKGYKRGSWEKKILAEHRKHALRHPLLVKLLYLHTLQSVSRHLNYAFFCSSSPDAALPLAKRKRSSMSRFKLPVARLGVNADTILLEVPAPKASAAPIEYMLDMRSPDVDMRVEPGPLLDPTSLLLVTVSSPAAVLAPPSAWAQAHGKNLVFAFTSPLAAYLLALLEMLGSASPRLPPFEMLLADPAEASSRPGTPRAGSAPSSRVSSSSSSSAAASAASASASSAAAATTAAAGGAGAAAAASSKASSGRQTPRAESPQVGDATPLALIKVAKDANYSKLALESVPAELGTTQAQATVCSLRLDRNQLSRLPASIGSLLRLTSLNLSYNDLTELPTELGLLSNLTSLELVGNALTEWPAAMSSLDKLEILDLERNFLRSLPSSLVGLRSLTRLQASKNEIADVSEVPWSSGFEHLVLLDLSHNALTRLPASMASLLTLRVLDLRNNALVELPDMLSQLPVLFKLNVSDNKIQQLPASLFDLDALKDFNADRNELTGFATPSPAQLKNAKRSRLLPSLTTISLVSNKLRAIPEVLFSLPRLLLLDVTDNQLVSIPPSIGKLKNSLCVFSAGMNALEELPVELFACKRLQELSVPCNTIRVLPSKVLSLSSLWKLHVGDNELVALPNLSKLVSLGELVVSGNALTSLPSWVLTHPGLEAVYAARNEITALMGSRLTAPLEVLDLEHNRLTADAMPSALLSAADGVVHWKHNPGAPTEAKPMQGVENLVGELLDPVVLNEHAARFELGTADMVGVRESMEDALLVGWQLWSEPDGSPVDLFGVFDGHGGSFGSKFAADTLPDVVTAMRRDDGRPALLEGSATAQFEAVATLLSDALRKTESSLKSAIKARLRKMPRLKFVGSTGVMALAVAKKLYIANIGDSRAVLWVPALPSGAVLGSTGPVAQVHKHQPPPDYPWTHLEASSGFIKRLSHDHKPESADERTRIRSQGGYVGDECRVNDIVAVSRAIGDFYVKPYVSLCPDITGPFELDGLSGSVLVLACDGVWDVLSDGQAMTTILAELAAPGPDPCARAASRVRDLAYQLGSGDNISVMVIRV</sequence>
<dbReference type="PROSITE" id="PS01032">
    <property type="entry name" value="PPM_1"/>
    <property type="match status" value="1"/>
</dbReference>
<dbReference type="SMART" id="SM00332">
    <property type="entry name" value="PP2Cc"/>
    <property type="match status" value="1"/>
</dbReference>
<dbReference type="PANTHER" id="PTHR48051">
    <property type="match status" value="1"/>
</dbReference>
<evidence type="ECO:0000256" key="2">
    <source>
        <dbReference type="ARBA" id="ARBA00022723"/>
    </source>
</evidence>
<dbReference type="EMBL" id="GL349484">
    <property type="protein sequence ID" value="KNC53973.1"/>
    <property type="molecule type" value="Genomic_DNA"/>
</dbReference>
<dbReference type="PROSITE" id="PS51746">
    <property type="entry name" value="PPM_2"/>
    <property type="match status" value="1"/>
</dbReference>
<dbReference type="OMA" id="VELFACK"/>
<accession>A0A0L0DRA0</accession>
<feature type="domain" description="PPM-type phosphatase" evidence="8">
    <location>
        <begin position="976"/>
        <end position="1286"/>
    </location>
</feature>
<evidence type="ECO:0000259" key="8">
    <source>
        <dbReference type="PROSITE" id="PS51746"/>
    </source>
</evidence>
<evidence type="ECO:0000313" key="9">
    <source>
        <dbReference type="EMBL" id="KNC53973.1"/>
    </source>
</evidence>
<dbReference type="eggNOG" id="KOG0619">
    <property type="taxonomic scope" value="Eukaryota"/>
</dbReference>
<dbReference type="InterPro" id="IPR050216">
    <property type="entry name" value="LRR_domain-containing"/>
</dbReference>
<dbReference type="Gene3D" id="3.60.40.10">
    <property type="entry name" value="PPM-type phosphatase domain"/>
    <property type="match status" value="1"/>
</dbReference>
<dbReference type="GO" id="GO:0004721">
    <property type="term" value="F:phosphoprotein phosphatase activity"/>
    <property type="evidence" value="ECO:0007669"/>
    <property type="project" value="UniProtKB-KW"/>
</dbReference>
<dbReference type="GO" id="GO:0046872">
    <property type="term" value="F:metal ion binding"/>
    <property type="evidence" value="ECO:0007669"/>
    <property type="project" value="UniProtKB-KW"/>
</dbReference>
<dbReference type="InterPro" id="IPR036457">
    <property type="entry name" value="PPM-type-like_dom_sf"/>
</dbReference>
<dbReference type="InterPro" id="IPR003591">
    <property type="entry name" value="Leu-rich_rpt_typical-subtyp"/>
</dbReference>
<dbReference type="Pfam" id="PF00373">
    <property type="entry name" value="FERM_M"/>
    <property type="match status" value="1"/>
</dbReference>
<dbReference type="SMART" id="SM00369">
    <property type="entry name" value="LRR_TYP"/>
    <property type="match status" value="11"/>
</dbReference>
<dbReference type="STRING" id="461836.A0A0L0DRA0"/>
<dbReference type="InterPro" id="IPR000222">
    <property type="entry name" value="PP2C_BS"/>
</dbReference>
<feature type="region of interest" description="Disordered" evidence="7">
    <location>
        <begin position="419"/>
        <end position="442"/>
    </location>
</feature>
<dbReference type="InterPro" id="IPR014352">
    <property type="entry name" value="FERM/acyl-CoA-bd_prot_sf"/>
</dbReference>
<evidence type="ECO:0000256" key="7">
    <source>
        <dbReference type="SAM" id="MobiDB-lite"/>
    </source>
</evidence>
<proteinExistence type="inferred from homology"/>
<dbReference type="Pfam" id="PF00560">
    <property type="entry name" value="LRR_1"/>
    <property type="match status" value="1"/>
</dbReference>
<dbReference type="Proteomes" id="UP000054408">
    <property type="component" value="Unassembled WGS sequence"/>
</dbReference>
<dbReference type="InterPro" id="IPR001932">
    <property type="entry name" value="PPM-type_phosphatase-like_dom"/>
</dbReference>
<dbReference type="CDD" id="cd00143">
    <property type="entry name" value="PP2Cc"/>
    <property type="match status" value="1"/>
</dbReference>
<dbReference type="SUPFAM" id="SSF52058">
    <property type="entry name" value="L domain-like"/>
    <property type="match status" value="2"/>
</dbReference>
<evidence type="ECO:0000256" key="3">
    <source>
        <dbReference type="ARBA" id="ARBA00022737"/>
    </source>
</evidence>
<dbReference type="Gene3D" id="3.80.10.10">
    <property type="entry name" value="Ribonuclease Inhibitor"/>
    <property type="match status" value="3"/>
</dbReference>
<comment type="similarity">
    <text evidence="6">Belongs to the PP2C family.</text>
</comment>
<dbReference type="Gene3D" id="1.20.80.10">
    <property type="match status" value="1"/>
</dbReference>
<dbReference type="GO" id="GO:0005737">
    <property type="term" value="C:cytoplasm"/>
    <property type="evidence" value="ECO:0007669"/>
    <property type="project" value="TreeGrafter"/>
</dbReference>
<name>A0A0L0DRA0_THETB</name>
<dbReference type="SMART" id="SM00364">
    <property type="entry name" value="LRR_BAC"/>
    <property type="match status" value="11"/>
</dbReference>
<evidence type="ECO:0000256" key="4">
    <source>
        <dbReference type="ARBA" id="ARBA00022801"/>
    </source>
</evidence>
<keyword evidence="3" id="KW-0677">Repeat</keyword>
<keyword evidence="2" id="KW-0479">Metal-binding</keyword>
<gene>
    <name evidence="9" type="ORF">AMSG_09621</name>
</gene>
<dbReference type="InterPro" id="IPR032675">
    <property type="entry name" value="LRR_dom_sf"/>
</dbReference>
<keyword evidence="10" id="KW-1185">Reference proteome</keyword>
<evidence type="ECO:0000256" key="5">
    <source>
        <dbReference type="ARBA" id="ARBA00022912"/>
    </source>
</evidence>
<dbReference type="PROSITE" id="PS51450">
    <property type="entry name" value="LRR"/>
    <property type="match status" value="2"/>
</dbReference>
<dbReference type="CDD" id="cd14473">
    <property type="entry name" value="FERM_B-lobe"/>
    <property type="match status" value="1"/>
</dbReference>
<protein>
    <submittedName>
        <fullName evidence="9">Leucine-rich repeat protein</fullName>
    </submittedName>
</protein>
<keyword evidence="4 6" id="KW-0378">Hydrolase</keyword>
<dbReference type="InterPro" id="IPR001611">
    <property type="entry name" value="Leu-rich_rpt"/>
</dbReference>
<reference evidence="9 10" key="1">
    <citation type="submission" date="2010-05" db="EMBL/GenBank/DDBJ databases">
        <title>The Genome Sequence of Thecamonas trahens ATCC 50062.</title>
        <authorList>
            <consortium name="The Broad Institute Genome Sequencing Platform"/>
            <person name="Russ C."/>
            <person name="Cuomo C."/>
            <person name="Shea T."/>
            <person name="Young S.K."/>
            <person name="Zeng Q."/>
            <person name="Koehrsen M."/>
            <person name="Haas B."/>
            <person name="Borodovsky M."/>
            <person name="Guigo R."/>
            <person name="Alvarado L."/>
            <person name="Berlin A."/>
            <person name="Bochicchio J."/>
            <person name="Borenstein D."/>
            <person name="Chapman S."/>
            <person name="Chen Z."/>
            <person name="Freedman E."/>
            <person name="Gellesch M."/>
            <person name="Goldberg J."/>
            <person name="Griggs A."/>
            <person name="Gujja S."/>
            <person name="Heilman E."/>
            <person name="Heiman D."/>
            <person name="Hepburn T."/>
            <person name="Howarth C."/>
            <person name="Jen D."/>
            <person name="Larson L."/>
            <person name="Mehta T."/>
            <person name="Park D."/>
            <person name="Pearson M."/>
            <person name="Roberts A."/>
            <person name="Saif S."/>
            <person name="Shenoy N."/>
            <person name="Sisk P."/>
            <person name="Stolte C."/>
            <person name="Sykes S."/>
            <person name="Thomson T."/>
            <person name="Walk T."/>
            <person name="White J."/>
            <person name="Yandava C."/>
            <person name="Burger G."/>
            <person name="Gray M.W."/>
            <person name="Holland P.W.H."/>
            <person name="King N."/>
            <person name="Lang F.B.F."/>
            <person name="Roger A.J."/>
            <person name="Ruiz-Trillo I."/>
            <person name="Lander E."/>
            <person name="Nusbaum C."/>
        </authorList>
    </citation>
    <scope>NUCLEOTIDE SEQUENCE [LARGE SCALE GENOMIC DNA]</scope>
    <source>
        <strain evidence="9 10">ATCC 50062</strain>
    </source>
</reference>
<dbReference type="Pfam" id="PF00481">
    <property type="entry name" value="PP2C"/>
    <property type="match status" value="2"/>
</dbReference>
<keyword evidence="1" id="KW-0433">Leucine-rich repeat</keyword>